<protein>
    <recommendedName>
        <fullName evidence="2">non-specific serine/threonine protein kinase</fullName>
        <ecNumber evidence="2">2.7.11.1</ecNumber>
    </recommendedName>
</protein>
<feature type="compositionally biased region" description="Basic and acidic residues" evidence="11">
    <location>
        <begin position="242"/>
        <end position="259"/>
    </location>
</feature>
<dbReference type="InterPro" id="IPR011009">
    <property type="entry name" value="Kinase-like_dom_sf"/>
</dbReference>
<dbReference type="Pfam" id="PF00069">
    <property type="entry name" value="Pkinase"/>
    <property type="match status" value="1"/>
</dbReference>
<evidence type="ECO:0000313" key="13">
    <source>
        <dbReference type="EMBL" id="KAE9446162.1"/>
    </source>
</evidence>
<evidence type="ECO:0000256" key="6">
    <source>
        <dbReference type="ARBA" id="ARBA00022741"/>
    </source>
</evidence>
<keyword evidence="3" id="KW-0723">Serine/threonine-protein kinase</keyword>
<feature type="region of interest" description="Disordered" evidence="11">
    <location>
        <begin position="142"/>
        <end position="162"/>
    </location>
</feature>
<dbReference type="EC" id="2.7.11.1" evidence="2"/>
<dbReference type="Pfam" id="PF23598">
    <property type="entry name" value="LRR_14"/>
    <property type="match status" value="1"/>
</dbReference>
<keyword evidence="4" id="KW-0808">Transferase</keyword>
<dbReference type="InterPro" id="IPR000719">
    <property type="entry name" value="Prot_kinase_dom"/>
</dbReference>
<keyword evidence="7" id="KW-0418">Kinase</keyword>
<feature type="non-terminal residue" evidence="13">
    <location>
        <position position="1"/>
    </location>
</feature>
<keyword evidence="6" id="KW-0547">Nucleotide-binding</keyword>
<evidence type="ECO:0000256" key="4">
    <source>
        <dbReference type="ARBA" id="ARBA00022679"/>
    </source>
</evidence>
<dbReference type="GO" id="GO:0005524">
    <property type="term" value="F:ATP binding"/>
    <property type="evidence" value="ECO:0007669"/>
    <property type="project" value="InterPro"/>
</dbReference>
<dbReference type="PROSITE" id="PS50011">
    <property type="entry name" value="PROTEIN_KINASE_DOM"/>
    <property type="match status" value="1"/>
</dbReference>
<evidence type="ECO:0000256" key="3">
    <source>
        <dbReference type="ARBA" id="ARBA00022527"/>
    </source>
</evidence>
<comment type="catalytic activity">
    <reaction evidence="10">
        <text>L-seryl-[protein] + ATP = O-phospho-L-seryl-[protein] + ADP + H(+)</text>
        <dbReference type="Rhea" id="RHEA:17989"/>
        <dbReference type="Rhea" id="RHEA-COMP:9863"/>
        <dbReference type="Rhea" id="RHEA-COMP:11604"/>
        <dbReference type="ChEBI" id="CHEBI:15378"/>
        <dbReference type="ChEBI" id="CHEBI:29999"/>
        <dbReference type="ChEBI" id="CHEBI:30616"/>
        <dbReference type="ChEBI" id="CHEBI:83421"/>
        <dbReference type="ChEBI" id="CHEBI:456216"/>
        <dbReference type="EC" id="2.7.11.1"/>
    </reaction>
</comment>
<dbReference type="OrthoDB" id="1938824at2759"/>
<evidence type="ECO:0000256" key="5">
    <source>
        <dbReference type="ARBA" id="ARBA00022737"/>
    </source>
</evidence>
<reference evidence="13" key="1">
    <citation type="journal article" date="2019" name="Genome Biol. Evol.">
        <title>The Rhododendron genome and chromosomal organization provide insight into shared whole-genome duplications across the heath family (Ericaceae).</title>
        <authorList>
            <person name="Soza V.L."/>
            <person name="Lindsley D."/>
            <person name="Waalkes A."/>
            <person name="Ramage E."/>
            <person name="Patwardhan R.P."/>
            <person name="Burton J.N."/>
            <person name="Adey A."/>
            <person name="Kumar A."/>
            <person name="Qiu R."/>
            <person name="Shendure J."/>
            <person name="Hall B."/>
        </authorList>
    </citation>
    <scope>NUCLEOTIDE SEQUENCE</scope>
    <source>
        <strain evidence="13">RSF 1966-606</strain>
    </source>
</reference>
<dbReference type="InterPro" id="IPR055414">
    <property type="entry name" value="LRR_R13L4/SHOC2-like"/>
</dbReference>
<keyword evidence="8" id="KW-0067">ATP-binding</keyword>
<keyword evidence="5" id="KW-0677">Repeat</keyword>
<evidence type="ECO:0000256" key="7">
    <source>
        <dbReference type="ARBA" id="ARBA00022777"/>
    </source>
</evidence>
<dbReference type="PANTHER" id="PTHR48006:SF102">
    <property type="entry name" value="LEUCINE-RICH REPEAT-CONTAINING PROTEIN DDB_G0281931-RELATED"/>
    <property type="match status" value="1"/>
</dbReference>
<evidence type="ECO:0000256" key="11">
    <source>
        <dbReference type="SAM" id="MobiDB-lite"/>
    </source>
</evidence>
<dbReference type="SUPFAM" id="SSF56112">
    <property type="entry name" value="Protein kinase-like (PK-like)"/>
    <property type="match status" value="1"/>
</dbReference>
<evidence type="ECO:0000256" key="9">
    <source>
        <dbReference type="ARBA" id="ARBA00047899"/>
    </source>
</evidence>
<gene>
    <name evidence="13" type="ORF">C3L33_21941</name>
</gene>
<comment type="caution">
    <text evidence="13">The sequence shown here is derived from an EMBL/GenBank/DDBJ whole genome shotgun (WGS) entry which is preliminary data.</text>
</comment>
<comment type="catalytic activity">
    <reaction evidence="9">
        <text>L-threonyl-[protein] + ATP = O-phospho-L-threonyl-[protein] + ADP + H(+)</text>
        <dbReference type="Rhea" id="RHEA:46608"/>
        <dbReference type="Rhea" id="RHEA-COMP:11060"/>
        <dbReference type="Rhea" id="RHEA-COMP:11605"/>
        <dbReference type="ChEBI" id="CHEBI:15378"/>
        <dbReference type="ChEBI" id="CHEBI:30013"/>
        <dbReference type="ChEBI" id="CHEBI:30616"/>
        <dbReference type="ChEBI" id="CHEBI:61977"/>
        <dbReference type="ChEBI" id="CHEBI:456216"/>
        <dbReference type="EC" id="2.7.11.1"/>
    </reaction>
</comment>
<dbReference type="Gene3D" id="3.80.10.10">
    <property type="entry name" value="Ribonuclease Inhibitor"/>
    <property type="match status" value="1"/>
</dbReference>
<feature type="compositionally biased region" description="Basic and acidic residues" evidence="11">
    <location>
        <begin position="214"/>
        <end position="234"/>
    </location>
</feature>
<proteinExistence type="predicted"/>
<accession>A0A6A4KLT5</accession>
<dbReference type="InterPro" id="IPR051824">
    <property type="entry name" value="LRR_Rcpt-Like_S/T_Kinase"/>
</dbReference>
<organism evidence="13">
    <name type="scientific">Rhododendron williamsianum</name>
    <dbReference type="NCBI Taxonomy" id="262921"/>
    <lineage>
        <taxon>Eukaryota</taxon>
        <taxon>Viridiplantae</taxon>
        <taxon>Streptophyta</taxon>
        <taxon>Embryophyta</taxon>
        <taxon>Tracheophyta</taxon>
        <taxon>Spermatophyta</taxon>
        <taxon>Magnoliopsida</taxon>
        <taxon>eudicotyledons</taxon>
        <taxon>Gunneridae</taxon>
        <taxon>Pentapetalae</taxon>
        <taxon>asterids</taxon>
        <taxon>Ericales</taxon>
        <taxon>Ericaceae</taxon>
        <taxon>Ericoideae</taxon>
        <taxon>Rhodoreae</taxon>
        <taxon>Rhododendron</taxon>
    </lineage>
</organism>
<evidence type="ECO:0000256" key="2">
    <source>
        <dbReference type="ARBA" id="ARBA00012513"/>
    </source>
</evidence>
<dbReference type="GO" id="GO:0016020">
    <property type="term" value="C:membrane"/>
    <property type="evidence" value="ECO:0007669"/>
    <property type="project" value="UniProtKB-SubCell"/>
</dbReference>
<dbReference type="AlphaFoldDB" id="A0A6A4KLT5"/>
<sequence>MPLSPQCIIEKFCYCPPYFLYQVAGTIGYIAPEYLSTGHLTVKRDVYSFGVVLYEILTGRRAQDRSLPQEDQLLLEWVKLHPADSKGFSTIIDPRLGNRYSLSAACKIAKLADTCLNKYPERRPRMSQVVEILKQVLEDSSFQKPDKQNLSMPDPKSGEEEHLQLQVHQYSDATINTSDHGSTSGTAPERDVLSMEELVQLNERGEVVTQRHKLTLEHKESSTRETAEVSHSSEEELLEEISLEKLEETPSDPRVEGLNRDPMEVPPTISHHFSFLHVLDLSYTEINSLPQSISRLVALQKLFLRGCELLMELPPEIGELTNLEVLDLEGTEILSIPKEMAKLVNLTCLKVSFYGYANQTVIPRRVLSNLSRLMELSINVTPYGEWWDVEVEAIIDDLRSLKELRTLKLYLPTTELLEELTLIFPSSANFIFTVGRHEEHFISRLPHDVEEEFNNWEKLEKGLKYINGSHIYTK</sequence>
<dbReference type="GO" id="GO:0004672">
    <property type="term" value="F:protein kinase activity"/>
    <property type="evidence" value="ECO:0007669"/>
    <property type="project" value="InterPro"/>
</dbReference>
<dbReference type="PANTHER" id="PTHR48006">
    <property type="entry name" value="LEUCINE-RICH REPEAT-CONTAINING PROTEIN DDB_G0281931-RELATED"/>
    <property type="match status" value="1"/>
</dbReference>
<feature type="domain" description="Protein kinase" evidence="12">
    <location>
        <begin position="1"/>
        <end position="137"/>
    </location>
</feature>
<evidence type="ECO:0000259" key="12">
    <source>
        <dbReference type="PROSITE" id="PS50011"/>
    </source>
</evidence>
<dbReference type="InterPro" id="IPR032675">
    <property type="entry name" value="LRR_dom_sf"/>
</dbReference>
<evidence type="ECO:0000256" key="10">
    <source>
        <dbReference type="ARBA" id="ARBA00048679"/>
    </source>
</evidence>
<feature type="region of interest" description="Disordered" evidence="11">
    <location>
        <begin position="211"/>
        <end position="259"/>
    </location>
</feature>
<dbReference type="SUPFAM" id="SSF52058">
    <property type="entry name" value="L domain-like"/>
    <property type="match status" value="1"/>
</dbReference>
<feature type="compositionally biased region" description="Polar residues" evidence="11">
    <location>
        <begin position="142"/>
        <end position="151"/>
    </location>
</feature>
<dbReference type="Gene3D" id="1.10.510.10">
    <property type="entry name" value="Transferase(Phosphotransferase) domain 1"/>
    <property type="match status" value="1"/>
</dbReference>
<evidence type="ECO:0000256" key="1">
    <source>
        <dbReference type="ARBA" id="ARBA00004479"/>
    </source>
</evidence>
<comment type="subcellular location">
    <subcellularLocation>
        <location evidence="1">Membrane</location>
        <topology evidence="1">Single-pass type I membrane protein</topology>
    </subcellularLocation>
</comment>
<dbReference type="EMBL" id="QEFC01003844">
    <property type="protein sequence ID" value="KAE9446162.1"/>
    <property type="molecule type" value="Genomic_DNA"/>
</dbReference>
<name>A0A6A4KLT5_9ERIC</name>
<evidence type="ECO:0000256" key="8">
    <source>
        <dbReference type="ARBA" id="ARBA00022840"/>
    </source>
</evidence>